<feature type="signal peptide" evidence="2">
    <location>
        <begin position="1"/>
        <end position="24"/>
    </location>
</feature>
<dbReference type="InterPro" id="IPR042100">
    <property type="entry name" value="Bug_dom1"/>
</dbReference>
<comment type="similarity">
    <text evidence="1">Belongs to the UPF0065 (bug) family.</text>
</comment>
<dbReference type="PANTHER" id="PTHR42928:SF5">
    <property type="entry name" value="BLR1237 PROTEIN"/>
    <property type="match status" value="1"/>
</dbReference>
<comment type="caution">
    <text evidence="3">The sequence shown here is derived from an EMBL/GenBank/DDBJ whole genome shotgun (WGS) entry which is preliminary data.</text>
</comment>
<gene>
    <name evidence="3" type="ORF">RSO01_02420</name>
</gene>
<dbReference type="PANTHER" id="PTHR42928">
    <property type="entry name" value="TRICARBOXYLATE-BINDING PROTEIN"/>
    <property type="match status" value="1"/>
</dbReference>
<evidence type="ECO:0000256" key="1">
    <source>
        <dbReference type="ARBA" id="ARBA00006987"/>
    </source>
</evidence>
<dbReference type="OrthoDB" id="9780943at2"/>
<dbReference type="PIRSF" id="PIRSF017082">
    <property type="entry name" value="YflP"/>
    <property type="match status" value="1"/>
</dbReference>
<sequence length="322" mass="34567">MRRRAFTASALAGLAAPLAAPAIAQQEWPTKPLRMVIPYPPGGPSDVSTRIVMDRAAQSLGQPIVFDNKAGASGMIGGEFVKNQAVDNHTFLTTTTAMVCITRHLQPIPFDPDKDFVTVSRMCTSWGIFAIHPSVPARTVAEFVAYAKANPGKINFGSSGLATITHLFGEMLQLEAGIKMTHVPYRGSAPATNALVAGEVQAQFDQTCLPHVKAGKLIGLAMLSNVRHPDFPDVPTLREAGYRKEEGDSWFGILAPTGTSPAVIAKLEKAIGDAVRSPDVVEKLHLGGCYVTYLNAADFRGRINDESRMFGNIIQKGNIKLT</sequence>
<reference evidence="3 4" key="1">
    <citation type="submission" date="2019-07" db="EMBL/GenBank/DDBJ databases">
        <title>Whole genome shotgun sequence of Reyranella soli NBRC 108950.</title>
        <authorList>
            <person name="Hosoyama A."/>
            <person name="Uohara A."/>
            <person name="Ohji S."/>
            <person name="Ichikawa N."/>
        </authorList>
    </citation>
    <scope>NUCLEOTIDE SEQUENCE [LARGE SCALE GENOMIC DNA]</scope>
    <source>
        <strain evidence="3 4">NBRC 108950</strain>
    </source>
</reference>
<accession>A0A512N261</accession>
<keyword evidence="2" id="KW-0732">Signal</keyword>
<evidence type="ECO:0008006" key="5">
    <source>
        <dbReference type="Google" id="ProtNLM"/>
    </source>
</evidence>
<dbReference type="RefSeq" id="WP_147145336.1">
    <property type="nucleotide sequence ID" value="NZ_BKAJ01000004.1"/>
</dbReference>
<organism evidence="3 4">
    <name type="scientific">Reyranella soli</name>
    <dbReference type="NCBI Taxonomy" id="1230389"/>
    <lineage>
        <taxon>Bacteria</taxon>
        <taxon>Pseudomonadati</taxon>
        <taxon>Pseudomonadota</taxon>
        <taxon>Alphaproteobacteria</taxon>
        <taxon>Hyphomicrobiales</taxon>
        <taxon>Reyranellaceae</taxon>
        <taxon>Reyranella</taxon>
    </lineage>
</organism>
<dbReference type="Gene3D" id="3.40.190.10">
    <property type="entry name" value="Periplasmic binding protein-like II"/>
    <property type="match status" value="1"/>
</dbReference>
<name>A0A512N261_9HYPH</name>
<evidence type="ECO:0000256" key="2">
    <source>
        <dbReference type="SAM" id="SignalP"/>
    </source>
</evidence>
<evidence type="ECO:0000313" key="3">
    <source>
        <dbReference type="EMBL" id="GEP53076.1"/>
    </source>
</evidence>
<dbReference type="SUPFAM" id="SSF53850">
    <property type="entry name" value="Periplasmic binding protein-like II"/>
    <property type="match status" value="1"/>
</dbReference>
<proteinExistence type="inferred from homology"/>
<dbReference type="Gene3D" id="3.40.190.150">
    <property type="entry name" value="Bordetella uptake gene, domain 1"/>
    <property type="match status" value="1"/>
</dbReference>
<protein>
    <recommendedName>
        <fullName evidence="5">ABC transporter substrate-binding protein</fullName>
    </recommendedName>
</protein>
<dbReference type="AlphaFoldDB" id="A0A512N261"/>
<dbReference type="CDD" id="cd07012">
    <property type="entry name" value="PBP2_Bug_TTT"/>
    <property type="match status" value="1"/>
</dbReference>
<dbReference type="EMBL" id="BKAJ01000004">
    <property type="protein sequence ID" value="GEP53076.1"/>
    <property type="molecule type" value="Genomic_DNA"/>
</dbReference>
<keyword evidence="4" id="KW-1185">Reference proteome</keyword>
<dbReference type="InterPro" id="IPR005064">
    <property type="entry name" value="BUG"/>
</dbReference>
<evidence type="ECO:0000313" key="4">
    <source>
        <dbReference type="Proteomes" id="UP000321058"/>
    </source>
</evidence>
<dbReference type="Proteomes" id="UP000321058">
    <property type="component" value="Unassembled WGS sequence"/>
</dbReference>
<feature type="chain" id="PRO_5021792301" description="ABC transporter substrate-binding protein" evidence="2">
    <location>
        <begin position="25"/>
        <end position="322"/>
    </location>
</feature>
<dbReference type="Pfam" id="PF03401">
    <property type="entry name" value="TctC"/>
    <property type="match status" value="1"/>
</dbReference>